<evidence type="ECO:0000313" key="9">
    <source>
        <dbReference type="EMBL" id="EFX61165.1"/>
    </source>
</evidence>
<accession>E9I4B5</accession>
<dbReference type="Proteomes" id="UP000000305">
    <property type="component" value="Unassembled WGS sequence"/>
</dbReference>
<dbReference type="Pfam" id="PF13695">
    <property type="entry name" value="Zn_ribbon_3CxxC"/>
    <property type="match status" value="1"/>
</dbReference>
<dbReference type="SMART" id="SM01328">
    <property type="entry name" value="zf-3CxxC"/>
    <property type="match status" value="1"/>
</dbReference>
<gene>
    <name evidence="9" type="ORF">DAPPUDRAFT_340526</name>
</gene>
<dbReference type="InterPro" id="IPR027377">
    <property type="entry name" value="ZAR1/RTP1-5-like_Znf-3CxxC"/>
</dbReference>
<sequence length="291" mass="33537">MSFCHHSTEFSDVEFESSSDSGLSVESFEISSQLAVFSHHVIGIFLPLGSVELVPIQLPCYPSSKDKSSHHQVNQVQFNHRLIKWSLPPPSMPPVRLLRWNAMPYALETFWQSAFCWFFRPFVAAHGHLWTLEPTELPPLSVEWPWHSTSFSAKIRFQCKCTGGWTSMKGRVSFWFRIRRQGDQVLCEALFKLFGQKCSICNQPDSFNESEFLTPLWYPEEIENAIRFLASHVSTSYYGDQRNAQDIYNIVRIRHSQPRKKSLPVHHDPTRCQACLYGSCVTIPLSNTCKC</sequence>
<dbReference type="PANTHER" id="PTHR14402:SF10">
    <property type="entry name" value="3CXXC-TYPE DOMAIN-CONTAINING PROTEIN"/>
    <property type="match status" value="1"/>
</dbReference>
<keyword evidence="10" id="KW-1185">Reference proteome</keyword>
<keyword evidence="4" id="KW-0863">Zinc-finger</keyword>
<keyword evidence="6" id="KW-1133">Transmembrane helix</keyword>
<protein>
    <recommendedName>
        <fullName evidence="8">3CxxC-type domain-containing protein</fullName>
    </recommendedName>
</protein>
<dbReference type="AlphaFoldDB" id="E9I4B5"/>
<dbReference type="EMBL" id="GL734973">
    <property type="protein sequence ID" value="EFX61165.1"/>
    <property type="molecule type" value="Genomic_DNA"/>
</dbReference>
<evidence type="ECO:0000256" key="3">
    <source>
        <dbReference type="ARBA" id="ARBA00022723"/>
    </source>
</evidence>
<keyword evidence="3" id="KW-0479">Metal-binding</keyword>
<evidence type="ECO:0000256" key="6">
    <source>
        <dbReference type="ARBA" id="ARBA00022989"/>
    </source>
</evidence>
<feature type="domain" description="3CxxC-type" evidence="8">
    <location>
        <begin position="152"/>
        <end position="278"/>
    </location>
</feature>
<dbReference type="GO" id="GO:0016020">
    <property type="term" value="C:membrane"/>
    <property type="evidence" value="ECO:0007669"/>
    <property type="project" value="UniProtKB-SubCell"/>
</dbReference>
<dbReference type="KEGG" id="dpx:DAPPUDRAFT_340526"/>
<evidence type="ECO:0000256" key="7">
    <source>
        <dbReference type="ARBA" id="ARBA00023136"/>
    </source>
</evidence>
<comment type="subcellular location">
    <subcellularLocation>
        <location evidence="1">Membrane</location>
        <topology evidence="1">Single-pass membrane protein</topology>
    </subcellularLocation>
</comment>
<dbReference type="GO" id="GO:0006612">
    <property type="term" value="P:protein targeting to membrane"/>
    <property type="evidence" value="ECO:0000318"/>
    <property type="project" value="GO_Central"/>
</dbReference>
<dbReference type="PhylomeDB" id="E9I4B5"/>
<evidence type="ECO:0000256" key="1">
    <source>
        <dbReference type="ARBA" id="ARBA00004167"/>
    </source>
</evidence>
<keyword evidence="5" id="KW-0862">Zinc</keyword>
<proteinExistence type="predicted"/>
<keyword evidence="7" id="KW-0472">Membrane</keyword>
<dbReference type="OrthoDB" id="8121437at2759"/>
<evidence type="ECO:0000313" key="10">
    <source>
        <dbReference type="Proteomes" id="UP000000305"/>
    </source>
</evidence>
<dbReference type="GO" id="GO:0031849">
    <property type="term" value="F:olfactory receptor binding"/>
    <property type="evidence" value="ECO:0000318"/>
    <property type="project" value="GO_Central"/>
</dbReference>
<keyword evidence="2" id="KW-0812">Transmembrane</keyword>
<organism evidence="9 10">
    <name type="scientific">Daphnia pulex</name>
    <name type="common">Water flea</name>
    <dbReference type="NCBI Taxonomy" id="6669"/>
    <lineage>
        <taxon>Eukaryota</taxon>
        <taxon>Metazoa</taxon>
        <taxon>Ecdysozoa</taxon>
        <taxon>Arthropoda</taxon>
        <taxon>Crustacea</taxon>
        <taxon>Branchiopoda</taxon>
        <taxon>Diplostraca</taxon>
        <taxon>Cladocera</taxon>
        <taxon>Anomopoda</taxon>
        <taxon>Daphniidae</taxon>
        <taxon>Daphnia</taxon>
    </lineage>
</organism>
<evidence type="ECO:0000256" key="2">
    <source>
        <dbReference type="ARBA" id="ARBA00022692"/>
    </source>
</evidence>
<dbReference type="PANTHER" id="PTHR14402">
    <property type="entry name" value="RECEPTOR TRANSPORTING PROTEIN"/>
    <property type="match status" value="1"/>
</dbReference>
<reference evidence="9 10" key="1">
    <citation type="journal article" date="2011" name="Science">
        <title>The ecoresponsive genome of Daphnia pulex.</title>
        <authorList>
            <person name="Colbourne J.K."/>
            <person name="Pfrender M.E."/>
            <person name="Gilbert D."/>
            <person name="Thomas W.K."/>
            <person name="Tucker A."/>
            <person name="Oakley T.H."/>
            <person name="Tokishita S."/>
            <person name="Aerts A."/>
            <person name="Arnold G.J."/>
            <person name="Basu M.K."/>
            <person name="Bauer D.J."/>
            <person name="Caceres C.E."/>
            <person name="Carmel L."/>
            <person name="Casola C."/>
            <person name="Choi J.H."/>
            <person name="Detter J.C."/>
            <person name="Dong Q."/>
            <person name="Dusheyko S."/>
            <person name="Eads B.D."/>
            <person name="Frohlich T."/>
            <person name="Geiler-Samerotte K.A."/>
            <person name="Gerlach D."/>
            <person name="Hatcher P."/>
            <person name="Jogdeo S."/>
            <person name="Krijgsveld J."/>
            <person name="Kriventseva E.V."/>
            <person name="Kultz D."/>
            <person name="Laforsch C."/>
            <person name="Lindquist E."/>
            <person name="Lopez J."/>
            <person name="Manak J.R."/>
            <person name="Muller J."/>
            <person name="Pangilinan J."/>
            <person name="Patwardhan R.P."/>
            <person name="Pitluck S."/>
            <person name="Pritham E.J."/>
            <person name="Rechtsteiner A."/>
            <person name="Rho M."/>
            <person name="Rogozin I.B."/>
            <person name="Sakarya O."/>
            <person name="Salamov A."/>
            <person name="Schaack S."/>
            <person name="Shapiro H."/>
            <person name="Shiga Y."/>
            <person name="Skalitzky C."/>
            <person name="Smith Z."/>
            <person name="Souvorov A."/>
            <person name="Sung W."/>
            <person name="Tang Z."/>
            <person name="Tsuchiya D."/>
            <person name="Tu H."/>
            <person name="Vos H."/>
            <person name="Wang M."/>
            <person name="Wolf Y.I."/>
            <person name="Yamagata H."/>
            <person name="Yamada T."/>
            <person name="Ye Y."/>
            <person name="Shaw J.R."/>
            <person name="Andrews J."/>
            <person name="Crease T.J."/>
            <person name="Tang H."/>
            <person name="Lucas S.M."/>
            <person name="Robertson H.M."/>
            <person name="Bork P."/>
            <person name="Koonin E.V."/>
            <person name="Zdobnov E.M."/>
            <person name="Grigoriev I.V."/>
            <person name="Lynch M."/>
            <person name="Boore J.L."/>
        </authorList>
    </citation>
    <scope>NUCLEOTIDE SEQUENCE [LARGE SCALE GENOMIC DNA]</scope>
</reference>
<evidence type="ECO:0000256" key="4">
    <source>
        <dbReference type="ARBA" id="ARBA00022771"/>
    </source>
</evidence>
<dbReference type="InterPro" id="IPR026096">
    <property type="entry name" value="R-trans_p"/>
</dbReference>
<dbReference type="InParanoid" id="E9I4B5"/>
<evidence type="ECO:0000256" key="5">
    <source>
        <dbReference type="ARBA" id="ARBA00022833"/>
    </source>
</evidence>
<name>E9I4B5_DAPPU</name>
<evidence type="ECO:0000259" key="8">
    <source>
        <dbReference type="SMART" id="SM01328"/>
    </source>
</evidence>
<dbReference type="HOGENOM" id="CLU_083427_0_0_1"/>
<dbReference type="GO" id="GO:0051205">
    <property type="term" value="P:protein insertion into membrane"/>
    <property type="evidence" value="ECO:0000318"/>
    <property type="project" value="GO_Central"/>
</dbReference>
<dbReference type="GO" id="GO:0008270">
    <property type="term" value="F:zinc ion binding"/>
    <property type="evidence" value="ECO:0007669"/>
    <property type="project" value="UniProtKB-KW"/>
</dbReference>